<proteinExistence type="predicted"/>
<protein>
    <submittedName>
        <fullName evidence="2">Phage portal protein</fullName>
    </submittedName>
</protein>
<gene>
    <name evidence="2" type="ORF">ACFSUB_00505</name>
</gene>
<feature type="compositionally biased region" description="Acidic residues" evidence="1">
    <location>
        <begin position="433"/>
        <end position="447"/>
    </location>
</feature>
<evidence type="ECO:0000313" key="2">
    <source>
        <dbReference type="EMBL" id="MFD2703931.1"/>
    </source>
</evidence>
<dbReference type="Pfam" id="PF05133">
    <property type="entry name" value="SPP1_portal"/>
    <property type="match status" value="1"/>
</dbReference>
<evidence type="ECO:0000313" key="3">
    <source>
        <dbReference type="Proteomes" id="UP001597520"/>
    </source>
</evidence>
<sequence>MSLQEYIQEEHEGREQWFLEEVSSVQNYQRVKQIHNLKDYLDGKHKIANKKPEMWNGEEFHPRRMVLQIAKTILNYQSAFLLQNPVTITGEEDIVQRFQRINKKGQYDQINHRILDKVLKYGKVAEYVYLDDKRKIQSKLFDPADSYYVYNHENTLVAFIEAFNADGVDHYTIISEDTVEKWNNRGGKLKKVKEYSNVSGLPIVYHNQNELSEVEGKSDLEDIIPIIDEIEELINRYFDAFQKFVSPIPVLIGQQLKGKNQALPKDVAGGGVNLEEFGDMKMLSNQLDFQSFQALHETLMSSLLDVSATPAVSMNKTDISNLSEVSIKLLFQLASVKASINEMFMRSGIYERFEKFRNILELQGETFSDEEFESLDIVFQHNMPSNDSEVIDNLETLKNIQGISMESILEHSPYTTDVQRELQKIQGETSESGSEDDTTNSDEDSIE</sequence>
<keyword evidence="3" id="KW-1185">Reference proteome</keyword>
<organism evidence="2 3">
    <name type="scientific">Salibacterium lacus</name>
    <dbReference type="NCBI Taxonomy" id="1898109"/>
    <lineage>
        <taxon>Bacteria</taxon>
        <taxon>Bacillati</taxon>
        <taxon>Bacillota</taxon>
        <taxon>Bacilli</taxon>
        <taxon>Bacillales</taxon>
        <taxon>Bacillaceae</taxon>
    </lineage>
</organism>
<evidence type="ECO:0000256" key="1">
    <source>
        <dbReference type="SAM" id="MobiDB-lite"/>
    </source>
</evidence>
<dbReference type="EMBL" id="JBHUML010000002">
    <property type="protein sequence ID" value="MFD2703931.1"/>
    <property type="molecule type" value="Genomic_DNA"/>
</dbReference>
<reference evidence="3" key="1">
    <citation type="journal article" date="2019" name="Int. J. Syst. Evol. Microbiol.">
        <title>The Global Catalogue of Microorganisms (GCM) 10K type strain sequencing project: providing services to taxonomists for standard genome sequencing and annotation.</title>
        <authorList>
            <consortium name="The Broad Institute Genomics Platform"/>
            <consortium name="The Broad Institute Genome Sequencing Center for Infectious Disease"/>
            <person name="Wu L."/>
            <person name="Ma J."/>
        </authorList>
    </citation>
    <scope>NUCLEOTIDE SEQUENCE [LARGE SCALE GENOMIC DNA]</scope>
    <source>
        <strain evidence="3">KCTC 33792</strain>
    </source>
</reference>
<name>A0ABW5SW49_9BACI</name>
<feature type="region of interest" description="Disordered" evidence="1">
    <location>
        <begin position="417"/>
        <end position="447"/>
    </location>
</feature>
<dbReference type="Proteomes" id="UP001597520">
    <property type="component" value="Unassembled WGS sequence"/>
</dbReference>
<dbReference type="RefSeq" id="WP_380711237.1">
    <property type="nucleotide sequence ID" value="NZ_JBHUML010000002.1"/>
</dbReference>
<accession>A0ABW5SW49</accession>
<comment type="caution">
    <text evidence="2">The sequence shown here is derived from an EMBL/GenBank/DDBJ whole genome shotgun (WGS) entry which is preliminary data.</text>
</comment>
<dbReference type="InterPro" id="IPR021145">
    <property type="entry name" value="Portal_protein_SPP1_Gp6-like"/>
</dbReference>